<dbReference type="EMBL" id="MN739119">
    <property type="protein sequence ID" value="QHS89756.1"/>
    <property type="molecule type" value="Genomic_DNA"/>
</dbReference>
<name>A0A6C0BCB0_9ZZZZ</name>
<sequence>MADNIRLSYVLSELAKVDLFSEKDILQLSYDIILTIKRHIILEFLENTKIRMDSIDHDLFWADFWDEEDREDEWRIEFESLDRFSDVLMSLTDCHGSQLLEDGAFEKYVSSKSVVIDYSDSEFDVEIVDPDFDWDD</sequence>
<protein>
    <submittedName>
        <fullName evidence="1">Uncharacterized protein</fullName>
    </submittedName>
</protein>
<organism evidence="1">
    <name type="scientific">viral metagenome</name>
    <dbReference type="NCBI Taxonomy" id="1070528"/>
    <lineage>
        <taxon>unclassified sequences</taxon>
        <taxon>metagenomes</taxon>
        <taxon>organismal metagenomes</taxon>
    </lineage>
</organism>
<dbReference type="AlphaFoldDB" id="A0A6C0BCB0"/>
<reference evidence="1" key="1">
    <citation type="journal article" date="2020" name="Nature">
        <title>Giant virus diversity and host interactions through global metagenomics.</title>
        <authorList>
            <person name="Schulz F."/>
            <person name="Roux S."/>
            <person name="Paez-Espino D."/>
            <person name="Jungbluth S."/>
            <person name="Walsh D.A."/>
            <person name="Denef V.J."/>
            <person name="McMahon K.D."/>
            <person name="Konstantinidis K.T."/>
            <person name="Eloe-Fadrosh E.A."/>
            <person name="Kyrpides N.C."/>
            <person name="Woyke T."/>
        </authorList>
    </citation>
    <scope>NUCLEOTIDE SEQUENCE</scope>
    <source>
        <strain evidence="1">GVMAG-M-3300010160-26</strain>
    </source>
</reference>
<accession>A0A6C0BCB0</accession>
<evidence type="ECO:0000313" key="1">
    <source>
        <dbReference type="EMBL" id="QHS89756.1"/>
    </source>
</evidence>
<proteinExistence type="predicted"/>